<dbReference type="RefSeq" id="WP_380013329.1">
    <property type="nucleotide sequence ID" value="NZ_JADIKI010000023.1"/>
</dbReference>
<proteinExistence type="predicted"/>
<evidence type="ECO:0000313" key="1">
    <source>
        <dbReference type="EMBL" id="MFK2855804.1"/>
    </source>
</evidence>
<name>A0ABW8INE6_9GAMM</name>
<dbReference type="Pfam" id="PF13692">
    <property type="entry name" value="Glyco_trans_1_4"/>
    <property type="match status" value="1"/>
</dbReference>
<dbReference type="Proteomes" id="UP001620409">
    <property type="component" value="Unassembled WGS sequence"/>
</dbReference>
<dbReference type="EMBL" id="JADIKI010000023">
    <property type="protein sequence ID" value="MFK2855804.1"/>
    <property type="molecule type" value="Genomic_DNA"/>
</dbReference>
<gene>
    <name evidence="1" type="ORF">ISP18_14475</name>
</gene>
<organism evidence="1 2">
    <name type="scientific">Dyella humi</name>
    <dbReference type="NCBI Taxonomy" id="1770547"/>
    <lineage>
        <taxon>Bacteria</taxon>
        <taxon>Pseudomonadati</taxon>
        <taxon>Pseudomonadota</taxon>
        <taxon>Gammaproteobacteria</taxon>
        <taxon>Lysobacterales</taxon>
        <taxon>Rhodanobacteraceae</taxon>
        <taxon>Dyella</taxon>
    </lineage>
</organism>
<comment type="caution">
    <text evidence="1">The sequence shown here is derived from an EMBL/GenBank/DDBJ whole genome shotgun (WGS) entry which is preliminary data.</text>
</comment>
<reference evidence="1 2" key="1">
    <citation type="submission" date="2020-10" db="EMBL/GenBank/DDBJ databases">
        <title>Phylogeny of dyella-like bacteria.</title>
        <authorList>
            <person name="Fu J."/>
        </authorList>
    </citation>
    <scope>NUCLEOTIDE SEQUENCE [LARGE SCALE GENOMIC DNA]</scope>
    <source>
        <strain evidence="1 2">DHG40</strain>
    </source>
</reference>
<keyword evidence="2" id="KW-1185">Reference proteome</keyword>
<dbReference type="SUPFAM" id="SSF53756">
    <property type="entry name" value="UDP-Glycosyltransferase/glycogen phosphorylase"/>
    <property type="match status" value="1"/>
</dbReference>
<dbReference type="PANTHER" id="PTHR12526:SF584">
    <property type="entry name" value="GLYCOSYLTRANSFERASE"/>
    <property type="match status" value="1"/>
</dbReference>
<sequence>MNLDLAWRIARLHQLIRRAWGSLALRGWKGTFRRAVEQFNAQQGSAGPDDLHTVADKDLRNRRRILVIDTMLPNPARDSGSLRLCMMLQLLHNEGWHVDLLPDDGRITPADVERLRIYGVHVHPGSVLTWLRKHGTSLDAVLLCRLSVAAPYLTPSRNLAPQAMCIFDTVDLHFLREQRAAEVSGSRRMHRQSVASRQRELALIHDSDVSFVVSEVELDILREELPDSHIELVSNIHEIHGRSSPFSTRRDLLFVGGFGHPPNEDAMRWFVAEILPKLHSRDPSICLHIAGDITPEARRVLEQPGVVIHGRVDDLSTLMNCCKVSIAPLRFGAGVKGKVNMAMSYGLPVVVTPIAAEGMHLTDGVDALIANNATDFASAVWRAYHDEQLWTRLSDASITNVRQYFSPDVARDTLRRVLPSGQEFADRSAPVR</sequence>
<dbReference type="Gene3D" id="3.40.50.2000">
    <property type="entry name" value="Glycogen Phosphorylase B"/>
    <property type="match status" value="1"/>
</dbReference>
<accession>A0ABW8INE6</accession>
<dbReference type="PANTHER" id="PTHR12526">
    <property type="entry name" value="GLYCOSYLTRANSFERASE"/>
    <property type="match status" value="1"/>
</dbReference>
<protein>
    <submittedName>
        <fullName evidence="1">Glycosyltransferase</fullName>
    </submittedName>
</protein>
<evidence type="ECO:0000313" key="2">
    <source>
        <dbReference type="Proteomes" id="UP001620409"/>
    </source>
</evidence>